<evidence type="ECO:0000313" key="3">
    <source>
        <dbReference type="Proteomes" id="UP000182121"/>
    </source>
</evidence>
<evidence type="ECO:0000259" key="1">
    <source>
        <dbReference type="Pfam" id="PF02486"/>
    </source>
</evidence>
<dbReference type="AlphaFoldDB" id="A0A1I0KDB9"/>
<accession>A0A1I0KDB9</accession>
<sequence length="358" mass="40516">MNIMPNEVQKNGLRICADWISFTIPSWEGSTGALMAMSLLGYSHTDFQRMPRGAQGYKSMFRQSLYGISILFDGKKDMGIHVNIPGKAIHDCLLHFSRKYSSVTPFGSVAYEVDSFDVSFYSSVLRDLLRKIQEKGHLTRFDIAIDDIGANYYSLPALDKKLANNEYVSKFRGHESKISYHTGNELKGYTIYLGSRHSDIMLRVYDKQLEQNSRRVNDSDALIECPWIRWELELKDDYASRAAKFLVDGELLNTVACGILSNYVRFITLDATRKGNCSLDSVWESFIDGVSKLSLYKAPAPKTIDDKRNWLFRCVSRVFTTVVASDGYDLGVVHDMLRIGEHRLSGSDIALINQACFG</sequence>
<comment type="caution">
    <text evidence="2">The sequence shown here is derived from an EMBL/GenBank/DDBJ whole genome shotgun (WGS) entry which is preliminary data.</text>
</comment>
<feature type="domain" description="Replication initiation protein-like C-terminal" evidence="1">
    <location>
        <begin position="137"/>
        <end position="327"/>
    </location>
</feature>
<proteinExistence type="predicted"/>
<reference evidence="2 3" key="1">
    <citation type="submission" date="2016-10" db="EMBL/GenBank/DDBJ databases">
        <authorList>
            <person name="Varghese N."/>
            <person name="Submissions S."/>
        </authorList>
    </citation>
    <scope>NUCLEOTIDE SEQUENCE [LARGE SCALE GENOMIC DNA]</scope>
    <source>
        <strain evidence="2 3">NLAE-zl-C196</strain>
    </source>
</reference>
<protein>
    <submittedName>
        <fullName evidence="2">Replication initiation factor</fullName>
    </submittedName>
</protein>
<evidence type="ECO:0000313" key="2">
    <source>
        <dbReference type="EMBL" id="SEU22360.1"/>
    </source>
</evidence>
<name>A0A1I0KDB9_9FIRM</name>
<dbReference type="GO" id="GO:0003743">
    <property type="term" value="F:translation initiation factor activity"/>
    <property type="evidence" value="ECO:0007669"/>
    <property type="project" value="UniProtKB-KW"/>
</dbReference>
<dbReference type="RefSeq" id="WP_007036693.1">
    <property type="nucleotide sequence ID" value="NZ_FOIO01000128.1"/>
</dbReference>
<gene>
    <name evidence="2" type="ORF">SAMN05216521_11284</name>
</gene>
<keyword evidence="2" id="KW-0396">Initiation factor</keyword>
<organism evidence="2 3">
    <name type="scientific">Enterocloster clostridioformis</name>
    <dbReference type="NCBI Taxonomy" id="1531"/>
    <lineage>
        <taxon>Bacteria</taxon>
        <taxon>Bacillati</taxon>
        <taxon>Bacillota</taxon>
        <taxon>Clostridia</taxon>
        <taxon>Lachnospirales</taxon>
        <taxon>Lachnospiraceae</taxon>
        <taxon>Enterocloster</taxon>
    </lineage>
</organism>
<dbReference type="EMBL" id="FOIO01000128">
    <property type="protein sequence ID" value="SEU22360.1"/>
    <property type="molecule type" value="Genomic_DNA"/>
</dbReference>
<keyword evidence="2" id="KW-0648">Protein biosynthesis</keyword>
<dbReference type="InterPro" id="IPR003491">
    <property type="entry name" value="REP-like_C"/>
</dbReference>
<dbReference type="Proteomes" id="UP000182121">
    <property type="component" value="Unassembled WGS sequence"/>
</dbReference>
<dbReference type="Pfam" id="PF02486">
    <property type="entry name" value="Rep_trans"/>
    <property type="match status" value="1"/>
</dbReference>